<evidence type="ECO:0000313" key="1">
    <source>
        <dbReference type="EMBL" id="KAJ0025852.1"/>
    </source>
</evidence>
<comment type="caution">
    <text evidence="1">The sequence shown here is derived from an EMBL/GenBank/DDBJ whole genome shotgun (WGS) entry which is preliminary data.</text>
</comment>
<sequence>MVQRSLDKRVLKIVRDIFDASGASNPADFLPFLQWVDYKSYKKRIIRLHKNSDRFMQSLIDEHRNTRNSSGEGARIKTIIESMLSFQVSEPEYYTDEIIKGMIMTLLVAGTDTTSVTAEWAMSLFLNHPVVLKKARAELDHHAGHDRLVEEPDLVKLPYLQCIINETLRLFPVAPLLVPHESSDYCTIGGPERFEGLEGEVEAYNFIPFGRGRRSCPGVGLANRVMGLVLATLIQCFEWERISEEEVDLTEGTGLTMPKVKPLEAMCKARECMLNVLSKL</sequence>
<proteinExistence type="predicted"/>
<organism evidence="1 2">
    <name type="scientific">Pistacia integerrima</name>
    <dbReference type="NCBI Taxonomy" id="434235"/>
    <lineage>
        <taxon>Eukaryota</taxon>
        <taxon>Viridiplantae</taxon>
        <taxon>Streptophyta</taxon>
        <taxon>Embryophyta</taxon>
        <taxon>Tracheophyta</taxon>
        <taxon>Spermatophyta</taxon>
        <taxon>Magnoliopsida</taxon>
        <taxon>eudicotyledons</taxon>
        <taxon>Gunneridae</taxon>
        <taxon>Pentapetalae</taxon>
        <taxon>rosids</taxon>
        <taxon>malvids</taxon>
        <taxon>Sapindales</taxon>
        <taxon>Anacardiaceae</taxon>
        <taxon>Pistacia</taxon>
    </lineage>
</organism>
<evidence type="ECO:0000313" key="2">
    <source>
        <dbReference type="Proteomes" id="UP001163603"/>
    </source>
</evidence>
<dbReference type="EMBL" id="CM047745">
    <property type="protein sequence ID" value="KAJ0025852.1"/>
    <property type="molecule type" value="Genomic_DNA"/>
</dbReference>
<gene>
    <name evidence="1" type="ORF">Pint_06997</name>
</gene>
<keyword evidence="2" id="KW-1185">Reference proteome</keyword>
<name>A0ACC0XWI8_9ROSI</name>
<protein>
    <submittedName>
        <fullName evidence="1">Uncharacterized protein</fullName>
    </submittedName>
</protein>
<dbReference type="Proteomes" id="UP001163603">
    <property type="component" value="Chromosome 10"/>
</dbReference>
<accession>A0ACC0XWI8</accession>
<reference evidence="2" key="1">
    <citation type="journal article" date="2023" name="G3 (Bethesda)">
        <title>Genome assembly and association tests identify interacting loci associated with vigor, precocity, and sex in interspecific pistachio rootstocks.</title>
        <authorList>
            <person name="Palmer W."/>
            <person name="Jacygrad E."/>
            <person name="Sagayaradj S."/>
            <person name="Cavanaugh K."/>
            <person name="Han R."/>
            <person name="Bertier L."/>
            <person name="Beede B."/>
            <person name="Kafkas S."/>
            <person name="Golino D."/>
            <person name="Preece J."/>
            <person name="Michelmore R."/>
        </authorList>
    </citation>
    <scope>NUCLEOTIDE SEQUENCE [LARGE SCALE GENOMIC DNA]</scope>
</reference>